<dbReference type="SMART" id="SM00448">
    <property type="entry name" value="REC"/>
    <property type="match status" value="1"/>
</dbReference>
<dbReference type="PANTHER" id="PTHR48111:SF36">
    <property type="entry name" value="TRANSCRIPTIONAL REGULATORY PROTEIN CUTR"/>
    <property type="match status" value="1"/>
</dbReference>
<dbReference type="GO" id="GO:0005829">
    <property type="term" value="C:cytosol"/>
    <property type="evidence" value="ECO:0007669"/>
    <property type="project" value="TreeGrafter"/>
</dbReference>
<dbReference type="AlphaFoldDB" id="A0A480AVI9"/>
<dbReference type="SMART" id="SM00862">
    <property type="entry name" value="Trans_reg_C"/>
    <property type="match status" value="1"/>
</dbReference>
<comment type="caution">
    <text evidence="6">The sequence shown here is derived from an EMBL/GenBank/DDBJ whole genome shotgun (WGS) entry which is preliminary data.</text>
</comment>
<reference evidence="7" key="1">
    <citation type="submission" date="2019-03" db="EMBL/GenBank/DDBJ databases">
        <title>Aquabacterium pictum sp.nov., the first bacteriochlorophyll a-containing freshwater bacterium in the genus Aquabacterium of the class Betaproteobacteria.</title>
        <authorList>
            <person name="Hirose S."/>
            <person name="Tank M."/>
            <person name="Hara E."/>
            <person name="Tamaki H."/>
            <person name="Takaichi S."/>
            <person name="Haruta S."/>
            <person name="Hanada S."/>
        </authorList>
    </citation>
    <scope>NUCLEOTIDE SEQUENCE [LARGE SCALE GENOMIC DNA]</scope>
    <source>
        <strain evidence="7">W35</strain>
    </source>
</reference>
<keyword evidence="1 3" id="KW-0238">DNA-binding</keyword>
<feature type="modified residue" description="4-aspartylphosphate" evidence="2">
    <location>
        <position position="72"/>
    </location>
</feature>
<protein>
    <recommendedName>
        <fullName evidence="8">DNA-binding response regulator</fullName>
    </recommendedName>
</protein>
<dbReference type="SUPFAM" id="SSF52172">
    <property type="entry name" value="CheY-like"/>
    <property type="match status" value="1"/>
</dbReference>
<dbReference type="Gene3D" id="3.40.50.2300">
    <property type="match status" value="1"/>
</dbReference>
<proteinExistence type="predicted"/>
<dbReference type="CDD" id="cd00383">
    <property type="entry name" value="trans_reg_C"/>
    <property type="match status" value="1"/>
</dbReference>
<evidence type="ECO:0000256" key="1">
    <source>
        <dbReference type="ARBA" id="ARBA00023125"/>
    </source>
</evidence>
<dbReference type="Gene3D" id="6.10.250.690">
    <property type="match status" value="1"/>
</dbReference>
<dbReference type="PROSITE" id="PS50110">
    <property type="entry name" value="RESPONSE_REGULATORY"/>
    <property type="match status" value="1"/>
</dbReference>
<dbReference type="InterPro" id="IPR011006">
    <property type="entry name" value="CheY-like_superfamily"/>
</dbReference>
<accession>A0A480AVI9</accession>
<gene>
    <name evidence="6" type="ORF">AQPW35_40110</name>
</gene>
<evidence type="ECO:0008006" key="8">
    <source>
        <dbReference type="Google" id="ProtNLM"/>
    </source>
</evidence>
<dbReference type="InterPro" id="IPR001867">
    <property type="entry name" value="OmpR/PhoB-type_DNA-bd"/>
</dbReference>
<dbReference type="InterPro" id="IPR036388">
    <property type="entry name" value="WH-like_DNA-bd_sf"/>
</dbReference>
<dbReference type="GO" id="GO:0006355">
    <property type="term" value="P:regulation of DNA-templated transcription"/>
    <property type="evidence" value="ECO:0007669"/>
    <property type="project" value="InterPro"/>
</dbReference>
<evidence type="ECO:0000313" key="7">
    <source>
        <dbReference type="Proteomes" id="UP000301751"/>
    </source>
</evidence>
<evidence type="ECO:0000259" key="5">
    <source>
        <dbReference type="PROSITE" id="PS51755"/>
    </source>
</evidence>
<dbReference type="GO" id="GO:0000976">
    <property type="term" value="F:transcription cis-regulatory region binding"/>
    <property type="evidence" value="ECO:0007669"/>
    <property type="project" value="TreeGrafter"/>
</dbReference>
<sequence>MVPRFQAALSPGGSTPGCIPAAPAMNLLLLEDDHDLGRAVADHCSNAGHVVHWCRQVAEAWDAPPPDLALIDLHLPDGDGLDLLRLWRGAGQLWPVIVLTARDQVSDRIRGLNAGADDYLVKPFDLDELLARVLAVARRTAPAAAAGSVGGLRLDTDAHQAWLDGAPVDLTQMEWAVLACLAQRPGRIFSRGEIEGRLQALGLAEASSNSLEVIVSRLRKKLGGGLISTHRGLGYRLER</sequence>
<dbReference type="EMBL" id="BJCL01000012">
    <property type="protein sequence ID" value="GCL64930.1"/>
    <property type="molecule type" value="Genomic_DNA"/>
</dbReference>
<dbReference type="SUPFAM" id="SSF46894">
    <property type="entry name" value="C-terminal effector domain of the bipartite response regulators"/>
    <property type="match status" value="1"/>
</dbReference>
<keyword evidence="2" id="KW-0597">Phosphoprotein</keyword>
<evidence type="ECO:0000256" key="2">
    <source>
        <dbReference type="PROSITE-ProRule" id="PRU00169"/>
    </source>
</evidence>
<organism evidence="6 7">
    <name type="scientific">Pseudaquabacterium pictum</name>
    <dbReference type="NCBI Taxonomy" id="2315236"/>
    <lineage>
        <taxon>Bacteria</taxon>
        <taxon>Pseudomonadati</taxon>
        <taxon>Pseudomonadota</taxon>
        <taxon>Betaproteobacteria</taxon>
        <taxon>Burkholderiales</taxon>
        <taxon>Sphaerotilaceae</taxon>
        <taxon>Pseudaquabacterium</taxon>
    </lineage>
</organism>
<dbReference type="Pfam" id="PF00072">
    <property type="entry name" value="Response_reg"/>
    <property type="match status" value="1"/>
</dbReference>
<dbReference type="PANTHER" id="PTHR48111">
    <property type="entry name" value="REGULATOR OF RPOS"/>
    <property type="match status" value="1"/>
</dbReference>
<evidence type="ECO:0000313" key="6">
    <source>
        <dbReference type="EMBL" id="GCL64930.1"/>
    </source>
</evidence>
<feature type="DNA-binding region" description="OmpR/PhoB-type" evidence="3">
    <location>
        <begin position="144"/>
        <end position="239"/>
    </location>
</feature>
<dbReference type="GO" id="GO:0000156">
    <property type="term" value="F:phosphorelay response regulator activity"/>
    <property type="evidence" value="ECO:0007669"/>
    <property type="project" value="TreeGrafter"/>
</dbReference>
<dbReference type="PROSITE" id="PS51755">
    <property type="entry name" value="OMPR_PHOB"/>
    <property type="match status" value="1"/>
</dbReference>
<dbReference type="Pfam" id="PF00486">
    <property type="entry name" value="Trans_reg_C"/>
    <property type="match status" value="1"/>
</dbReference>
<feature type="domain" description="Response regulatory" evidence="4">
    <location>
        <begin position="26"/>
        <end position="137"/>
    </location>
</feature>
<evidence type="ECO:0000259" key="4">
    <source>
        <dbReference type="PROSITE" id="PS50110"/>
    </source>
</evidence>
<dbReference type="Gene3D" id="1.10.10.10">
    <property type="entry name" value="Winged helix-like DNA-binding domain superfamily/Winged helix DNA-binding domain"/>
    <property type="match status" value="1"/>
</dbReference>
<evidence type="ECO:0000256" key="3">
    <source>
        <dbReference type="PROSITE-ProRule" id="PRU01091"/>
    </source>
</evidence>
<dbReference type="Proteomes" id="UP000301751">
    <property type="component" value="Unassembled WGS sequence"/>
</dbReference>
<dbReference type="InterPro" id="IPR039420">
    <property type="entry name" value="WalR-like"/>
</dbReference>
<dbReference type="InterPro" id="IPR001789">
    <property type="entry name" value="Sig_transdc_resp-reg_receiver"/>
</dbReference>
<dbReference type="GO" id="GO:0032993">
    <property type="term" value="C:protein-DNA complex"/>
    <property type="evidence" value="ECO:0007669"/>
    <property type="project" value="TreeGrafter"/>
</dbReference>
<name>A0A480AVI9_9BURK</name>
<dbReference type="InterPro" id="IPR016032">
    <property type="entry name" value="Sig_transdc_resp-reg_C-effctor"/>
</dbReference>
<keyword evidence="7" id="KW-1185">Reference proteome</keyword>
<feature type="domain" description="OmpR/PhoB-type" evidence="5">
    <location>
        <begin position="144"/>
        <end position="239"/>
    </location>
</feature>